<evidence type="ECO:0000256" key="1">
    <source>
        <dbReference type="SAM" id="SignalP"/>
    </source>
</evidence>
<accession>A0A1G8XU73</accession>
<dbReference type="EMBL" id="FNEZ01000003">
    <property type="protein sequence ID" value="SDJ94129.1"/>
    <property type="molecule type" value="Genomic_DNA"/>
</dbReference>
<evidence type="ECO:0008006" key="4">
    <source>
        <dbReference type="Google" id="ProtNLM"/>
    </source>
</evidence>
<dbReference type="Pfam" id="PF20050">
    <property type="entry name" value="DUF6452"/>
    <property type="match status" value="1"/>
</dbReference>
<dbReference type="OrthoDB" id="663527at2"/>
<feature type="chain" id="PRO_5011707259" description="DUF1735 domain-containing protein" evidence="1">
    <location>
        <begin position="20"/>
        <end position="184"/>
    </location>
</feature>
<dbReference type="Proteomes" id="UP000199580">
    <property type="component" value="Unassembled WGS sequence"/>
</dbReference>
<evidence type="ECO:0000313" key="3">
    <source>
        <dbReference type="Proteomes" id="UP000199580"/>
    </source>
</evidence>
<dbReference type="STRING" id="1128970.SAMN04487935_2067"/>
<sequence>MKKIAAILAMVLLVNGFSACEKDDICADTTPTTPRLIIEFYLKGSAATLKPVTNLKVVGDGMENGIVFNPTATGEAQYLTNDSKVAIPLDLSKDTVAYDFTLNANDTITNRTDRLVFNYTRNQFYVSRACGYKMLFTLNNLPGLPSAYILNNTQPAVAGNWISRVSVQTYNINNEDETHIKIYF</sequence>
<proteinExistence type="predicted"/>
<feature type="signal peptide" evidence="1">
    <location>
        <begin position="1"/>
        <end position="19"/>
    </location>
</feature>
<dbReference type="RefSeq" id="WP_091394889.1">
    <property type="nucleotide sequence ID" value="NZ_BKAI01000011.1"/>
</dbReference>
<gene>
    <name evidence="2" type="ORF">SAMN04487935_2067</name>
</gene>
<dbReference type="PROSITE" id="PS51257">
    <property type="entry name" value="PROKAR_LIPOPROTEIN"/>
    <property type="match status" value="1"/>
</dbReference>
<keyword evidence="3" id="KW-1185">Reference proteome</keyword>
<name>A0A1G8XU73_9FLAO</name>
<protein>
    <recommendedName>
        <fullName evidence="4">DUF1735 domain-containing protein</fullName>
    </recommendedName>
</protein>
<dbReference type="AlphaFoldDB" id="A0A1G8XU73"/>
<evidence type="ECO:0000313" key="2">
    <source>
        <dbReference type="EMBL" id="SDJ94129.1"/>
    </source>
</evidence>
<dbReference type="InterPro" id="IPR045607">
    <property type="entry name" value="DUF6452"/>
</dbReference>
<reference evidence="2 3" key="1">
    <citation type="submission" date="2016-10" db="EMBL/GenBank/DDBJ databases">
        <authorList>
            <person name="de Groot N.N."/>
        </authorList>
    </citation>
    <scope>NUCLEOTIDE SEQUENCE [LARGE SCALE GENOMIC DNA]</scope>
    <source>
        <strain evidence="2 3">CGMCC 1.10076</strain>
    </source>
</reference>
<keyword evidence="1" id="KW-0732">Signal</keyword>
<organism evidence="2 3">
    <name type="scientific">Flavobacterium noncentrifugens</name>
    <dbReference type="NCBI Taxonomy" id="1128970"/>
    <lineage>
        <taxon>Bacteria</taxon>
        <taxon>Pseudomonadati</taxon>
        <taxon>Bacteroidota</taxon>
        <taxon>Flavobacteriia</taxon>
        <taxon>Flavobacteriales</taxon>
        <taxon>Flavobacteriaceae</taxon>
        <taxon>Flavobacterium</taxon>
    </lineage>
</organism>